<dbReference type="AlphaFoldDB" id="A0A9P0HPE6"/>
<dbReference type="EMBL" id="OV725082">
    <property type="protein sequence ID" value="CAH1405439.1"/>
    <property type="molecule type" value="Genomic_DNA"/>
</dbReference>
<name>A0A9P0HPE6_NEZVI</name>
<reference evidence="1" key="1">
    <citation type="submission" date="2022-01" db="EMBL/GenBank/DDBJ databases">
        <authorList>
            <person name="King R."/>
        </authorList>
    </citation>
    <scope>NUCLEOTIDE SEQUENCE</scope>
</reference>
<keyword evidence="2" id="KW-1185">Reference proteome</keyword>
<organism evidence="1 2">
    <name type="scientific">Nezara viridula</name>
    <name type="common">Southern green stink bug</name>
    <name type="synonym">Cimex viridulus</name>
    <dbReference type="NCBI Taxonomy" id="85310"/>
    <lineage>
        <taxon>Eukaryota</taxon>
        <taxon>Metazoa</taxon>
        <taxon>Ecdysozoa</taxon>
        <taxon>Arthropoda</taxon>
        <taxon>Hexapoda</taxon>
        <taxon>Insecta</taxon>
        <taxon>Pterygota</taxon>
        <taxon>Neoptera</taxon>
        <taxon>Paraneoptera</taxon>
        <taxon>Hemiptera</taxon>
        <taxon>Heteroptera</taxon>
        <taxon>Panheteroptera</taxon>
        <taxon>Pentatomomorpha</taxon>
        <taxon>Pentatomoidea</taxon>
        <taxon>Pentatomidae</taxon>
        <taxon>Pentatominae</taxon>
        <taxon>Nezara</taxon>
    </lineage>
</organism>
<accession>A0A9P0HPE6</accession>
<sequence>MTVTHCKPPPVPQCRPSPMTDRGLRWDDLAWELEPQFHGHLTALRSISWCPSLSNYSSVLKITKRSAQSAIDVQVFNISFHRSFRAKSKGFSHAASDQVSPLSRHLHLEWDLKKKEQNGRDKKKY</sequence>
<evidence type="ECO:0000313" key="2">
    <source>
        <dbReference type="Proteomes" id="UP001152798"/>
    </source>
</evidence>
<evidence type="ECO:0000313" key="1">
    <source>
        <dbReference type="EMBL" id="CAH1405439.1"/>
    </source>
</evidence>
<dbReference type="Proteomes" id="UP001152798">
    <property type="component" value="Chromosome 6"/>
</dbReference>
<protein>
    <submittedName>
        <fullName evidence="1">Uncharacterized protein</fullName>
    </submittedName>
</protein>
<proteinExistence type="predicted"/>
<gene>
    <name evidence="1" type="ORF">NEZAVI_LOCUS13655</name>
</gene>